<proteinExistence type="predicted"/>
<organism evidence="2 3">
    <name type="scientific">Micromonospora fluostatini</name>
    <dbReference type="NCBI Taxonomy" id="1629071"/>
    <lineage>
        <taxon>Bacteria</taxon>
        <taxon>Bacillati</taxon>
        <taxon>Actinomycetota</taxon>
        <taxon>Actinomycetes</taxon>
        <taxon>Micromonosporales</taxon>
        <taxon>Micromonosporaceae</taxon>
        <taxon>Micromonospora</taxon>
    </lineage>
</organism>
<evidence type="ECO:0000256" key="1">
    <source>
        <dbReference type="SAM" id="Phobius"/>
    </source>
</evidence>
<keyword evidence="1" id="KW-0472">Membrane</keyword>
<evidence type="ECO:0000313" key="3">
    <source>
        <dbReference type="Proteomes" id="UP000295626"/>
    </source>
</evidence>
<feature type="transmembrane region" description="Helical" evidence="1">
    <location>
        <begin position="6"/>
        <end position="28"/>
    </location>
</feature>
<keyword evidence="1" id="KW-0812">Transmembrane</keyword>
<protein>
    <submittedName>
        <fullName evidence="2">Potassium-transporting ATPase subunit C</fullName>
    </submittedName>
</protein>
<dbReference type="Proteomes" id="UP000295626">
    <property type="component" value="Unassembled WGS sequence"/>
</dbReference>
<keyword evidence="1" id="KW-1133">Transmembrane helix</keyword>
<feature type="non-terminal residue" evidence="2">
    <location>
        <position position="30"/>
    </location>
</feature>
<keyword evidence="3" id="KW-1185">Reference proteome</keyword>
<dbReference type="EMBL" id="SMKE01000170">
    <property type="protein sequence ID" value="TDB99426.1"/>
    <property type="molecule type" value="Genomic_DNA"/>
</dbReference>
<reference evidence="2 3" key="1">
    <citation type="submission" date="2019-02" db="EMBL/GenBank/DDBJ databases">
        <title>Draft genome sequences of novel Actinobacteria.</title>
        <authorList>
            <person name="Sahin N."/>
            <person name="Ay H."/>
            <person name="Saygin H."/>
        </authorList>
    </citation>
    <scope>NUCLEOTIDE SEQUENCE [LARGE SCALE GENOMIC DNA]</scope>
    <source>
        <strain evidence="2 3">JCM 30529</strain>
    </source>
</reference>
<accession>A0ABY2DIJ7</accession>
<name>A0ABY2DIJ7_9ACTN</name>
<evidence type="ECO:0000313" key="2">
    <source>
        <dbReference type="EMBL" id="TDB99426.1"/>
    </source>
</evidence>
<sequence>MHLPTWLAQHLAALRALLVFTVLLGLALSL</sequence>
<gene>
    <name evidence="2" type="ORF">E1091_06900</name>
</gene>
<comment type="caution">
    <text evidence="2">The sequence shown here is derived from an EMBL/GenBank/DDBJ whole genome shotgun (WGS) entry which is preliminary data.</text>
</comment>